<feature type="transmembrane region" description="Helical" evidence="1">
    <location>
        <begin position="194"/>
        <end position="219"/>
    </location>
</feature>
<gene>
    <name evidence="2" type="ORF">LOC71_20025</name>
</gene>
<accession>A0ABS8NLX7</accession>
<dbReference type="GO" id="GO:0016757">
    <property type="term" value="F:glycosyltransferase activity"/>
    <property type="evidence" value="ECO:0007669"/>
    <property type="project" value="UniProtKB-KW"/>
</dbReference>
<organism evidence="2 3">
    <name type="scientific">Rhodopirellula halodulae</name>
    <dbReference type="NCBI Taxonomy" id="2894198"/>
    <lineage>
        <taxon>Bacteria</taxon>
        <taxon>Pseudomonadati</taxon>
        <taxon>Planctomycetota</taxon>
        <taxon>Planctomycetia</taxon>
        <taxon>Pirellulales</taxon>
        <taxon>Pirellulaceae</taxon>
        <taxon>Rhodopirellula</taxon>
    </lineage>
</organism>
<dbReference type="Proteomes" id="UP001430306">
    <property type="component" value="Unassembled WGS sequence"/>
</dbReference>
<feature type="transmembrane region" description="Helical" evidence="1">
    <location>
        <begin position="290"/>
        <end position="315"/>
    </location>
</feature>
<feature type="transmembrane region" description="Helical" evidence="1">
    <location>
        <begin position="31"/>
        <end position="51"/>
    </location>
</feature>
<keyword evidence="1" id="KW-0472">Membrane</keyword>
<evidence type="ECO:0000313" key="3">
    <source>
        <dbReference type="Proteomes" id="UP001430306"/>
    </source>
</evidence>
<comment type="caution">
    <text evidence="2">The sequence shown here is derived from an EMBL/GenBank/DDBJ whole genome shotgun (WGS) entry which is preliminary data.</text>
</comment>
<reference evidence="2" key="1">
    <citation type="submission" date="2021-11" db="EMBL/GenBank/DDBJ databases">
        <title>Genome sequence.</title>
        <authorList>
            <person name="Sun Q."/>
        </authorList>
    </citation>
    <scope>NUCLEOTIDE SEQUENCE</scope>
    <source>
        <strain evidence="2">JC740</strain>
    </source>
</reference>
<protein>
    <submittedName>
        <fullName evidence="2">Glycosyltransferase family 39 protein</fullName>
        <ecNumber evidence="2">2.4.-.-</ecNumber>
    </submittedName>
</protein>
<keyword evidence="1" id="KW-0812">Transmembrane</keyword>
<feature type="transmembrane region" description="Helical" evidence="1">
    <location>
        <begin position="126"/>
        <end position="149"/>
    </location>
</feature>
<feature type="transmembrane region" description="Helical" evidence="1">
    <location>
        <begin position="161"/>
        <end position="182"/>
    </location>
</feature>
<feature type="transmembrane region" description="Helical" evidence="1">
    <location>
        <begin position="359"/>
        <end position="381"/>
    </location>
</feature>
<keyword evidence="3" id="KW-1185">Reference proteome</keyword>
<keyword evidence="2" id="KW-0808">Transferase</keyword>
<dbReference type="RefSeq" id="WP_230276287.1">
    <property type="nucleotide sequence ID" value="NZ_JAJKFW010000057.1"/>
</dbReference>
<keyword evidence="1" id="KW-1133">Transmembrane helix</keyword>
<keyword evidence="2" id="KW-0328">Glycosyltransferase</keyword>
<evidence type="ECO:0000256" key="1">
    <source>
        <dbReference type="SAM" id="Phobius"/>
    </source>
</evidence>
<feature type="transmembrane region" description="Helical" evidence="1">
    <location>
        <begin position="327"/>
        <end position="347"/>
    </location>
</feature>
<evidence type="ECO:0000313" key="2">
    <source>
        <dbReference type="EMBL" id="MCC9644568.1"/>
    </source>
</evidence>
<feature type="transmembrane region" description="Helical" evidence="1">
    <location>
        <begin position="387"/>
        <end position="406"/>
    </location>
</feature>
<feature type="transmembrane region" description="Helical" evidence="1">
    <location>
        <begin position="251"/>
        <end position="269"/>
    </location>
</feature>
<name>A0ABS8NLX7_9BACT</name>
<dbReference type="EMBL" id="JAJKFW010000057">
    <property type="protein sequence ID" value="MCC9644568.1"/>
    <property type="molecule type" value="Genomic_DNA"/>
</dbReference>
<proteinExistence type="predicted"/>
<dbReference type="EC" id="2.4.-.-" evidence="2"/>
<sequence length="577" mass="65301">MFRSTRYLQPNRQPECSRAKVTRRDVRHRRWLDGAIAGVLFVLTFAVRWPFTGESFWIDELHTSWCITGELSQVAEKARMGNQQPLYFWCMWLWQSIVSPSSWPSYPAECLLRLSSVLCVSLSSVVLFRAVLAVGSSSIAATFAGLALALDRNAGFFGTELRPYAAVILCATFSLFFAALLLRHPRNQRLSSWIGLHASVLVAALMHITSLLTLAPLIVATMGWSLYRQQSNESINPDHQPADRQQVKSKWHLSFATGWLCVAVAFAFAQQDVWERRDAWAAFGQPKSLHALWTLWPWLAWIVILLPASILIRWLANSHRATTPIIASSWLGTTVLVFAATAGFILADVGGVPLWHRRYFIAGLPIGCFVLGNWIATLQAARSYEKLSIGLGALCLILLFWTQGSIQTGIPPRVASRYWIYRGEPWRESIAHFQSQSKTTYSSGKSLVHLWLDPDLIEQPWLGGEITDSPLRDYLALPVRGEYAVAAKDDSQTVVVHVLGARQPYASWQNILREQIEREPSAMTSELEEEHWLLTRNLSRQAMQEGNRTADDDRARATQVRRFRNLTLFRWGVEPTR</sequence>